<evidence type="ECO:0000259" key="4">
    <source>
        <dbReference type="PROSITE" id="PS50929"/>
    </source>
</evidence>
<evidence type="ECO:0000256" key="3">
    <source>
        <dbReference type="ARBA" id="ARBA00023136"/>
    </source>
</evidence>
<name>A0ABN9Y9B7_9DINO</name>
<evidence type="ECO:0000256" key="1">
    <source>
        <dbReference type="ARBA" id="ARBA00022692"/>
    </source>
</evidence>
<comment type="caution">
    <text evidence="5">The sequence shown here is derived from an EMBL/GenBank/DDBJ whole genome shotgun (WGS) entry which is preliminary data.</text>
</comment>
<keyword evidence="2" id="KW-1133">Transmembrane helix</keyword>
<organism evidence="5 6">
    <name type="scientific">Prorocentrum cordatum</name>
    <dbReference type="NCBI Taxonomy" id="2364126"/>
    <lineage>
        <taxon>Eukaryota</taxon>
        <taxon>Sar</taxon>
        <taxon>Alveolata</taxon>
        <taxon>Dinophyceae</taxon>
        <taxon>Prorocentrales</taxon>
        <taxon>Prorocentraceae</taxon>
        <taxon>Prorocentrum</taxon>
    </lineage>
</organism>
<dbReference type="PROSITE" id="PS50929">
    <property type="entry name" value="ABC_TM1F"/>
    <property type="match status" value="1"/>
</dbReference>
<keyword evidence="1" id="KW-0812">Transmembrane</keyword>
<keyword evidence="6" id="KW-1185">Reference proteome</keyword>
<dbReference type="Pfam" id="PF00664">
    <property type="entry name" value="ABC_membrane"/>
    <property type="match status" value="1"/>
</dbReference>
<accession>A0ABN9Y9B7</accession>
<proteinExistence type="predicted"/>
<evidence type="ECO:0000256" key="2">
    <source>
        <dbReference type="ARBA" id="ARBA00022989"/>
    </source>
</evidence>
<dbReference type="Gene3D" id="1.20.1560.10">
    <property type="entry name" value="ABC transporter type 1, transmembrane domain"/>
    <property type="match status" value="1"/>
</dbReference>
<evidence type="ECO:0000313" key="5">
    <source>
        <dbReference type="EMBL" id="CAK0908148.1"/>
    </source>
</evidence>
<evidence type="ECO:0000313" key="6">
    <source>
        <dbReference type="Proteomes" id="UP001189429"/>
    </source>
</evidence>
<dbReference type="InterPro" id="IPR036640">
    <property type="entry name" value="ABC1_TM_sf"/>
</dbReference>
<gene>
    <name evidence="5" type="ORF">PCOR1329_LOCUS82907</name>
</gene>
<reference evidence="5" key="1">
    <citation type="submission" date="2023-10" db="EMBL/GenBank/DDBJ databases">
        <authorList>
            <person name="Chen Y."/>
            <person name="Shah S."/>
            <person name="Dougan E. K."/>
            <person name="Thang M."/>
            <person name="Chan C."/>
        </authorList>
    </citation>
    <scope>NUCLEOTIDE SEQUENCE [LARGE SCALE GENOMIC DNA]</scope>
</reference>
<dbReference type="InterPro" id="IPR011527">
    <property type="entry name" value="ABC1_TM_dom"/>
</dbReference>
<dbReference type="SUPFAM" id="SSF90123">
    <property type="entry name" value="ABC transporter transmembrane region"/>
    <property type="match status" value="1"/>
</dbReference>
<sequence length="124" mass="13268">MRDANRAEEEASSVFFDSITNCEVVKYFQAEETEARRYDQKLACFEQKQVDVLHSLAQLNFGQQAIVVGGFTTVLAITAQHVVSGSLPVGVVVAIHGILAQLMQPLGILGGISLVPQSAPPLSG</sequence>
<protein>
    <recommendedName>
        <fullName evidence="4">ABC transmembrane type-1 domain-containing protein</fullName>
    </recommendedName>
</protein>
<keyword evidence="3" id="KW-0472">Membrane</keyword>
<dbReference type="Proteomes" id="UP001189429">
    <property type="component" value="Unassembled WGS sequence"/>
</dbReference>
<dbReference type="EMBL" id="CAUYUJ010021964">
    <property type="protein sequence ID" value="CAK0908148.1"/>
    <property type="molecule type" value="Genomic_DNA"/>
</dbReference>
<feature type="domain" description="ABC transmembrane type-1" evidence="4">
    <location>
        <begin position="1"/>
        <end position="111"/>
    </location>
</feature>